<accession>A0AAT9GHS8</accession>
<protein>
    <recommendedName>
        <fullName evidence="2">DUF1905 domain-containing protein</fullName>
    </recommendedName>
</protein>
<dbReference type="AlphaFoldDB" id="A0AAT9GHS8"/>
<dbReference type="RefSeq" id="WP_353550355.1">
    <property type="nucleotide sequence ID" value="NZ_AP029612.1"/>
</dbReference>
<dbReference type="EMBL" id="AP029612">
    <property type="protein sequence ID" value="BFG70063.1"/>
    <property type="molecule type" value="Genomic_DNA"/>
</dbReference>
<sequence length="159" mass="18193">MVIKKNAIIDQSDGMHFIGIDTPTAEKFSKKGIKRCICILNGKSSLHVALQSRKEEGYIIYISKRVLKELNLKKGVTVQLELKEDKSTFQFEEAIEWTEVLETDPEAKIIFDQLTPGNKRSILYLITRIKSSDKRIERSLHIAEQLKRGIHSAAKLLKK</sequence>
<organism evidence="1">
    <name type="scientific">Sediminibacterium sp. KACHI17</name>
    <dbReference type="NCBI Taxonomy" id="1751071"/>
    <lineage>
        <taxon>Bacteria</taxon>
        <taxon>Pseudomonadati</taxon>
        <taxon>Bacteroidota</taxon>
        <taxon>Chitinophagia</taxon>
        <taxon>Chitinophagales</taxon>
        <taxon>Chitinophagaceae</taxon>
        <taxon>Sediminibacterium</taxon>
    </lineage>
</organism>
<proteinExistence type="predicted"/>
<gene>
    <name evidence="1" type="ORF">KACHI17_09440</name>
</gene>
<reference evidence="1" key="1">
    <citation type="submission" date="2024-02" db="EMBL/GenBank/DDBJ databases">
        <title>Sediminibacterium planktonica sp. nov. and Sediminibacterium longus sp. nov., isolated from surface lake and river water.</title>
        <authorList>
            <person name="Watanabe K."/>
            <person name="Takemine S."/>
            <person name="Ishii Y."/>
            <person name="Ogata Y."/>
            <person name="Shindo C."/>
            <person name="Suda W."/>
        </authorList>
    </citation>
    <scope>NUCLEOTIDE SEQUENCE</scope>
    <source>
        <strain evidence="1">KACHI17</strain>
    </source>
</reference>
<evidence type="ECO:0000313" key="1">
    <source>
        <dbReference type="EMBL" id="BFG70063.1"/>
    </source>
</evidence>
<evidence type="ECO:0008006" key="2">
    <source>
        <dbReference type="Google" id="ProtNLM"/>
    </source>
</evidence>
<dbReference type="Pfam" id="PF13376">
    <property type="entry name" value="OmdA"/>
    <property type="match status" value="1"/>
</dbReference>
<name>A0AAT9GHS8_9BACT</name>